<reference evidence="1" key="1">
    <citation type="submission" date="2021-01" db="EMBL/GenBank/DDBJ databases">
        <title>Draft genome of Pantoea agglomerans Eh 335.</title>
        <authorList>
            <person name="Emsley S.A."/>
            <person name="Oline D.K."/>
            <person name="Saw J.H."/>
            <person name="Ushijima B."/>
            <person name="Videau P."/>
            <person name="Koyack M.J."/>
        </authorList>
    </citation>
    <scope>NUCLEOTIDE SEQUENCE</scope>
    <source>
        <strain evidence="1">Eh 335</strain>
    </source>
</reference>
<organism evidence="1 2">
    <name type="scientific">Enterobacter agglomerans</name>
    <name type="common">Erwinia herbicola</name>
    <name type="synonym">Pantoea agglomerans</name>
    <dbReference type="NCBI Taxonomy" id="549"/>
    <lineage>
        <taxon>Bacteria</taxon>
        <taxon>Pseudomonadati</taxon>
        <taxon>Pseudomonadota</taxon>
        <taxon>Gammaproteobacteria</taxon>
        <taxon>Enterobacterales</taxon>
        <taxon>Erwiniaceae</taxon>
        <taxon>Pantoea</taxon>
        <taxon>Pantoea agglomerans group</taxon>
    </lineage>
</organism>
<accession>A0ACC5RR38</accession>
<protein>
    <submittedName>
        <fullName evidence="1">Uncharacterized protein</fullName>
    </submittedName>
</protein>
<sequence>MGESMLPRHVPDMDKNRRLSEASFTSGAPDKQRLEVMVMRIIAGGLGAVNPHAAIARPHLEAFHKKVDEMRGGSKMALAFNKLNMAERKVVFVLGNSLATRSPQVMEKLSEKHVSLNYDQLTAKEKLTVIRGMKEIKKLANKIPYSPPGEEEALKNPRNVTPASLEDYRAGDAEIPRSNVNNAAGF</sequence>
<keyword evidence="2" id="KW-1185">Reference proteome</keyword>
<dbReference type="Proteomes" id="UP000633731">
    <property type="component" value="Unassembled WGS sequence"/>
</dbReference>
<dbReference type="EMBL" id="JAEOXF010000013">
    <property type="protein sequence ID" value="MBK4727206.1"/>
    <property type="molecule type" value="Genomic_DNA"/>
</dbReference>
<gene>
    <name evidence="1" type="ORF">JJL49_18420</name>
</gene>
<comment type="caution">
    <text evidence="1">The sequence shown here is derived from an EMBL/GenBank/DDBJ whole genome shotgun (WGS) entry which is preliminary data.</text>
</comment>
<evidence type="ECO:0000313" key="1">
    <source>
        <dbReference type="EMBL" id="MBK4727206.1"/>
    </source>
</evidence>
<proteinExistence type="predicted"/>
<evidence type="ECO:0000313" key="2">
    <source>
        <dbReference type="Proteomes" id="UP000633731"/>
    </source>
</evidence>
<name>A0ACC5RR38_ENTAG</name>